<accession>A0A318RGH7</accession>
<dbReference type="Gene3D" id="2.40.33.20">
    <property type="entry name" value="PK beta-barrel domain-like"/>
    <property type="match status" value="1"/>
</dbReference>
<dbReference type="SUPFAM" id="SSF50800">
    <property type="entry name" value="PK beta-barrel domain-like"/>
    <property type="match status" value="1"/>
</dbReference>
<dbReference type="PROSITE" id="PS51340">
    <property type="entry name" value="MOSC"/>
    <property type="match status" value="1"/>
</dbReference>
<dbReference type="Proteomes" id="UP000247591">
    <property type="component" value="Unassembled WGS sequence"/>
</dbReference>
<dbReference type="GO" id="GO:0003824">
    <property type="term" value="F:catalytic activity"/>
    <property type="evidence" value="ECO:0007669"/>
    <property type="project" value="InterPro"/>
</dbReference>
<dbReference type="PANTHER" id="PTHR30212">
    <property type="entry name" value="PROTEIN YIIM"/>
    <property type="match status" value="1"/>
</dbReference>
<name>A0A318RGH7_WILLI</name>
<feature type="domain" description="MOSC" evidence="1">
    <location>
        <begin position="32"/>
        <end position="166"/>
    </location>
</feature>
<sequence>MSLPRGKVLAVCAVHEELPLAGGIGRSAIDKRPIDGPVSVDEQGITIDHCCDVKHHGGVDQAVYAYSDDEAQRWATELGRDLGYGWFGENLRISGIPTTDATIGERWKVGETLLEVTVARTPCRTFADWAQEDRWIKRFYDRSDVGCYLRVISSGAIQAGDDVAVVSRPDHGVLIRHLITGPEPESLEKLLAREDLPPKVVRDARRWQRKKSK</sequence>
<keyword evidence="3" id="KW-1185">Reference proteome</keyword>
<dbReference type="Pfam" id="PF03473">
    <property type="entry name" value="MOSC"/>
    <property type="match status" value="1"/>
</dbReference>
<dbReference type="OrthoDB" id="9786134at2"/>
<organism evidence="2 3">
    <name type="scientific">Williamsia limnetica</name>
    <dbReference type="NCBI Taxonomy" id="882452"/>
    <lineage>
        <taxon>Bacteria</taxon>
        <taxon>Bacillati</taxon>
        <taxon>Actinomycetota</taxon>
        <taxon>Actinomycetes</taxon>
        <taxon>Mycobacteriales</taxon>
        <taxon>Nocardiaceae</taxon>
        <taxon>Williamsia</taxon>
    </lineage>
</organism>
<evidence type="ECO:0000259" key="1">
    <source>
        <dbReference type="PROSITE" id="PS51340"/>
    </source>
</evidence>
<dbReference type="InterPro" id="IPR052353">
    <property type="entry name" value="Benzoxazolinone_Detox_Enz"/>
</dbReference>
<evidence type="ECO:0000313" key="2">
    <source>
        <dbReference type="EMBL" id="PYE14977.1"/>
    </source>
</evidence>
<dbReference type="InterPro" id="IPR011037">
    <property type="entry name" value="Pyrv_Knase-like_insert_dom_sf"/>
</dbReference>
<reference evidence="2 3" key="1">
    <citation type="submission" date="2018-06" db="EMBL/GenBank/DDBJ databases">
        <title>Genomic Encyclopedia of Type Strains, Phase IV (KMG-IV): sequencing the most valuable type-strain genomes for metagenomic binning, comparative biology and taxonomic classification.</title>
        <authorList>
            <person name="Goeker M."/>
        </authorList>
    </citation>
    <scope>NUCLEOTIDE SEQUENCE [LARGE SCALE GENOMIC DNA]</scope>
    <source>
        <strain evidence="2 3">DSM 45521</strain>
    </source>
</reference>
<dbReference type="AlphaFoldDB" id="A0A318RGH7"/>
<dbReference type="InterPro" id="IPR005302">
    <property type="entry name" value="MoCF_Sase_C"/>
</dbReference>
<protein>
    <submittedName>
        <fullName evidence="2">MOSC domain-containing protein YiiM</fullName>
    </submittedName>
</protein>
<comment type="caution">
    <text evidence="2">The sequence shown here is derived from an EMBL/GenBank/DDBJ whole genome shotgun (WGS) entry which is preliminary data.</text>
</comment>
<dbReference type="GO" id="GO:0030170">
    <property type="term" value="F:pyridoxal phosphate binding"/>
    <property type="evidence" value="ECO:0007669"/>
    <property type="project" value="InterPro"/>
</dbReference>
<evidence type="ECO:0000313" key="3">
    <source>
        <dbReference type="Proteomes" id="UP000247591"/>
    </source>
</evidence>
<dbReference type="GO" id="GO:0030151">
    <property type="term" value="F:molybdenum ion binding"/>
    <property type="evidence" value="ECO:0007669"/>
    <property type="project" value="InterPro"/>
</dbReference>
<dbReference type="EMBL" id="QJSP01000011">
    <property type="protein sequence ID" value="PYE14977.1"/>
    <property type="molecule type" value="Genomic_DNA"/>
</dbReference>
<dbReference type="RefSeq" id="WP_110470995.1">
    <property type="nucleotide sequence ID" value="NZ_QJSP01000011.1"/>
</dbReference>
<dbReference type="PANTHER" id="PTHR30212:SF2">
    <property type="entry name" value="PROTEIN YIIM"/>
    <property type="match status" value="1"/>
</dbReference>
<proteinExistence type="predicted"/>
<gene>
    <name evidence="2" type="ORF">DFR67_11152</name>
</gene>